<dbReference type="EMBL" id="SNRY01008758">
    <property type="protein sequence ID" value="KAA6308019.1"/>
    <property type="molecule type" value="Genomic_DNA"/>
</dbReference>
<proteinExistence type="predicted"/>
<name>A0A5J4PHI5_9ZZZZ</name>
<dbReference type="AlphaFoldDB" id="A0A5J4PHI5"/>
<gene>
    <name evidence="1" type="ORF">EZS27_040307</name>
</gene>
<sequence>MEGILIMCGLLIAIAVGAFIFAHTKAGKKFFDIKD</sequence>
<comment type="caution">
    <text evidence="1">The sequence shown here is derived from an EMBL/GenBank/DDBJ whole genome shotgun (WGS) entry which is preliminary data.</text>
</comment>
<protein>
    <submittedName>
        <fullName evidence="1">Uncharacterized protein</fullName>
    </submittedName>
</protein>
<reference evidence="1" key="1">
    <citation type="submission" date="2019-03" db="EMBL/GenBank/DDBJ databases">
        <title>Single cell metagenomics reveals metabolic interactions within the superorganism composed of flagellate Streblomastix strix and complex community of Bacteroidetes bacteria on its surface.</title>
        <authorList>
            <person name="Treitli S.C."/>
            <person name="Kolisko M."/>
            <person name="Husnik F."/>
            <person name="Keeling P."/>
            <person name="Hampl V."/>
        </authorList>
    </citation>
    <scope>NUCLEOTIDE SEQUENCE</scope>
    <source>
        <strain evidence="1">STM</strain>
    </source>
</reference>
<organism evidence="1">
    <name type="scientific">termite gut metagenome</name>
    <dbReference type="NCBI Taxonomy" id="433724"/>
    <lineage>
        <taxon>unclassified sequences</taxon>
        <taxon>metagenomes</taxon>
        <taxon>organismal metagenomes</taxon>
    </lineage>
</organism>
<accession>A0A5J4PHI5</accession>
<evidence type="ECO:0000313" key="1">
    <source>
        <dbReference type="EMBL" id="KAA6308019.1"/>
    </source>
</evidence>